<evidence type="ECO:0000256" key="7">
    <source>
        <dbReference type="RuleBase" id="RU361235"/>
    </source>
</evidence>
<evidence type="ECO:0000313" key="9">
    <source>
        <dbReference type="EnsemblMetazoa" id="AALFPA23_007180.P9511"/>
    </source>
</evidence>
<dbReference type="PRINTS" id="PR00878">
    <property type="entry name" value="CHOLNESTRASE"/>
</dbReference>
<keyword evidence="5" id="KW-0325">Glycoprotein</keyword>
<reference evidence="9" key="2">
    <citation type="submission" date="2025-05" db="UniProtKB">
        <authorList>
            <consortium name="EnsemblMetazoa"/>
        </authorList>
    </citation>
    <scope>IDENTIFICATION</scope>
    <source>
        <strain evidence="9">Foshan</strain>
    </source>
</reference>
<evidence type="ECO:0000256" key="2">
    <source>
        <dbReference type="ARBA" id="ARBA00022487"/>
    </source>
</evidence>
<protein>
    <recommendedName>
        <fullName evidence="7">Carboxylic ester hydrolase</fullName>
        <ecNumber evidence="7">3.1.1.-</ecNumber>
    </recommendedName>
</protein>
<dbReference type="PANTHER" id="PTHR11559">
    <property type="entry name" value="CARBOXYLESTERASE"/>
    <property type="match status" value="1"/>
</dbReference>
<comment type="catalytic activity">
    <reaction evidence="6">
        <text>acetylcholine + H2O = choline + acetate + H(+)</text>
        <dbReference type="Rhea" id="RHEA:17561"/>
        <dbReference type="ChEBI" id="CHEBI:15354"/>
        <dbReference type="ChEBI" id="CHEBI:15355"/>
        <dbReference type="ChEBI" id="CHEBI:15377"/>
        <dbReference type="ChEBI" id="CHEBI:15378"/>
        <dbReference type="ChEBI" id="CHEBI:30089"/>
        <dbReference type="EC" id="3.1.1.7"/>
    </reaction>
</comment>
<evidence type="ECO:0000259" key="8">
    <source>
        <dbReference type="Pfam" id="PF00135"/>
    </source>
</evidence>
<dbReference type="InterPro" id="IPR000997">
    <property type="entry name" value="Cholinesterase"/>
</dbReference>
<keyword evidence="3 7" id="KW-0378">Hydrolase</keyword>
<evidence type="ECO:0000313" key="10">
    <source>
        <dbReference type="Proteomes" id="UP000069940"/>
    </source>
</evidence>
<organism evidence="9 10">
    <name type="scientific">Aedes albopictus</name>
    <name type="common">Asian tiger mosquito</name>
    <name type="synonym">Stegomyia albopicta</name>
    <dbReference type="NCBI Taxonomy" id="7160"/>
    <lineage>
        <taxon>Eukaryota</taxon>
        <taxon>Metazoa</taxon>
        <taxon>Ecdysozoa</taxon>
        <taxon>Arthropoda</taxon>
        <taxon>Hexapoda</taxon>
        <taxon>Insecta</taxon>
        <taxon>Pterygota</taxon>
        <taxon>Neoptera</taxon>
        <taxon>Endopterygota</taxon>
        <taxon>Diptera</taxon>
        <taxon>Nematocera</taxon>
        <taxon>Culicoidea</taxon>
        <taxon>Culicidae</taxon>
        <taxon>Culicinae</taxon>
        <taxon>Aedini</taxon>
        <taxon>Aedes</taxon>
        <taxon>Stegomyia</taxon>
    </lineage>
</organism>
<name>A0ABM1Y9Z6_AEDAL</name>
<dbReference type="EC" id="3.1.1.-" evidence="7"/>
<evidence type="ECO:0000256" key="6">
    <source>
        <dbReference type="ARBA" id="ARBA00048484"/>
    </source>
</evidence>
<evidence type="ECO:0000256" key="5">
    <source>
        <dbReference type="ARBA" id="ARBA00023180"/>
    </source>
</evidence>
<dbReference type="PROSITE" id="PS00122">
    <property type="entry name" value="CARBOXYLESTERASE_B_1"/>
    <property type="match status" value="1"/>
</dbReference>
<evidence type="ECO:0000256" key="4">
    <source>
        <dbReference type="ARBA" id="ARBA00023157"/>
    </source>
</evidence>
<dbReference type="Gene3D" id="3.40.50.1820">
    <property type="entry name" value="alpha/beta hydrolase"/>
    <property type="match status" value="1"/>
</dbReference>
<dbReference type="Pfam" id="PF00135">
    <property type="entry name" value="COesterase"/>
    <property type="match status" value="1"/>
</dbReference>
<sequence>MCNAERVSIKLAAGKVLGCKAYLPNGSSYNYFKGIPYAKPPVGNLRFKPPEPLRQFDSEVLDCSYERNACFSCTQFPPLVAVGEDCLYANVFTPGCGGSLPVMVCIHGGGFASGTGDASIYGPRYLLQHGVVVVTFNYRIGAFGFLCLPEKGIHGNMGLKDQRLLLKWVHENIAKFGGDPSNVTLFGISAGGASVHLHYLTESSRQYFHQAICQSGVAFNVWVEQHDAESKAIQLAKCLGCSDEGVDRVYETLMNASAFDINASSEDCVSSQDMRVFRIFGFTPVVESTSSVEPFLTESYIDLLCKPDMTNIPIMMGVTSNEGISFLLFQLIVPCIDDPKWFVPPQLQIQEHQMTAAGEEVRRFYMGDSDASQESTQSLADFISDSTFVIPAIVASELHARYQHKAPQFFYRFSFEGRLNVLKLILPNVPDFSGACHGAELPFLHDSTYFEVPNFLENSPEFKIREAICQLWTSFARTGIPTSERNELGIAWDSVETIDCRKENFLLDALDLGNEIRMISKPFADRIAFWKKLFKKYNCDYLNHRALW</sequence>
<dbReference type="RefSeq" id="XP_019527456.3">
    <property type="nucleotide sequence ID" value="XM_019671911.3"/>
</dbReference>
<proteinExistence type="inferred from homology"/>
<feature type="domain" description="Carboxylesterase type B" evidence="8">
    <location>
        <begin position="8"/>
        <end position="499"/>
    </location>
</feature>
<keyword evidence="2" id="KW-0719">Serine esterase</keyword>
<dbReference type="InterPro" id="IPR002018">
    <property type="entry name" value="CarbesteraseB"/>
</dbReference>
<evidence type="ECO:0000256" key="3">
    <source>
        <dbReference type="ARBA" id="ARBA00022801"/>
    </source>
</evidence>
<dbReference type="Proteomes" id="UP000069940">
    <property type="component" value="Unassembled WGS sequence"/>
</dbReference>
<reference evidence="10" key="1">
    <citation type="journal article" date="2015" name="Proc. Natl. Acad. Sci. U.S.A.">
        <title>Genome sequence of the Asian Tiger mosquito, Aedes albopictus, reveals insights into its biology, genetics, and evolution.</title>
        <authorList>
            <person name="Chen X.G."/>
            <person name="Jiang X."/>
            <person name="Gu J."/>
            <person name="Xu M."/>
            <person name="Wu Y."/>
            <person name="Deng Y."/>
            <person name="Zhang C."/>
            <person name="Bonizzoni M."/>
            <person name="Dermauw W."/>
            <person name="Vontas J."/>
            <person name="Armbruster P."/>
            <person name="Huang X."/>
            <person name="Yang Y."/>
            <person name="Zhang H."/>
            <person name="He W."/>
            <person name="Peng H."/>
            <person name="Liu Y."/>
            <person name="Wu K."/>
            <person name="Chen J."/>
            <person name="Lirakis M."/>
            <person name="Topalis P."/>
            <person name="Van Leeuwen T."/>
            <person name="Hall A.B."/>
            <person name="Jiang X."/>
            <person name="Thorpe C."/>
            <person name="Mueller R.L."/>
            <person name="Sun C."/>
            <person name="Waterhouse R.M."/>
            <person name="Yan G."/>
            <person name="Tu Z.J."/>
            <person name="Fang X."/>
            <person name="James A.A."/>
        </authorList>
    </citation>
    <scope>NUCLEOTIDE SEQUENCE [LARGE SCALE GENOMIC DNA]</scope>
    <source>
        <strain evidence="10">Foshan</strain>
    </source>
</reference>
<keyword evidence="4" id="KW-1015">Disulfide bond</keyword>
<evidence type="ECO:0000256" key="1">
    <source>
        <dbReference type="ARBA" id="ARBA00005964"/>
    </source>
</evidence>
<dbReference type="GeneID" id="109399470"/>
<dbReference type="InterPro" id="IPR029058">
    <property type="entry name" value="AB_hydrolase_fold"/>
</dbReference>
<keyword evidence="10" id="KW-1185">Reference proteome</keyword>
<dbReference type="InterPro" id="IPR050309">
    <property type="entry name" value="Type-B_Carboxylest/Lipase"/>
</dbReference>
<dbReference type="SUPFAM" id="SSF53474">
    <property type="entry name" value="alpha/beta-Hydrolases"/>
    <property type="match status" value="1"/>
</dbReference>
<comment type="similarity">
    <text evidence="1 7">Belongs to the type-B carboxylesterase/lipase family.</text>
</comment>
<dbReference type="InterPro" id="IPR019826">
    <property type="entry name" value="Carboxylesterase_B_AS"/>
</dbReference>
<dbReference type="EnsemblMetazoa" id="AALFPA23_007180.R9511">
    <property type="protein sequence ID" value="AALFPA23_007180.P9511"/>
    <property type="gene ID" value="AALFPA23_007180"/>
</dbReference>
<accession>A0ABM1Y9Z6</accession>